<evidence type="ECO:0000259" key="5">
    <source>
        <dbReference type="Pfam" id="PF04542"/>
    </source>
</evidence>
<dbReference type="InterPro" id="IPR007627">
    <property type="entry name" value="RNA_pol_sigma70_r2"/>
</dbReference>
<dbReference type="InterPro" id="IPR013249">
    <property type="entry name" value="RNA_pol_sigma70_r4_t2"/>
</dbReference>
<dbReference type="InterPro" id="IPR014284">
    <property type="entry name" value="RNA_pol_sigma-70_dom"/>
</dbReference>
<evidence type="ECO:0000313" key="7">
    <source>
        <dbReference type="EMBL" id="MFC5067145.1"/>
    </source>
</evidence>
<protein>
    <submittedName>
        <fullName evidence="7">RNA polymerase sigma factor</fullName>
    </submittedName>
</protein>
<dbReference type="Gene3D" id="1.10.10.10">
    <property type="entry name" value="Winged helix-like DNA-binding domain superfamily/Winged helix DNA-binding domain"/>
    <property type="match status" value="1"/>
</dbReference>
<dbReference type="Proteomes" id="UP001595796">
    <property type="component" value="Unassembled WGS sequence"/>
</dbReference>
<proteinExistence type="inferred from homology"/>
<keyword evidence="4" id="KW-0804">Transcription</keyword>
<dbReference type="InterPro" id="IPR013324">
    <property type="entry name" value="RNA_pol_sigma_r3/r4-like"/>
</dbReference>
<evidence type="ECO:0000259" key="6">
    <source>
        <dbReference type="Pfam" id="PF08281"/>
    </source>
</evidence>
<dbReference type="Gene3D" id="1.10.1740.10">
    <property type="match status" value="1"/>
</dbReference>
<comment type="caution">
    <text evidence="7">The sequence shown here is derived from an EMBL/GenBank/DDBJ whole genome shotgun (WGS) entry which is preliminary data.</text>
</comment>
<evidence type="ECO:0000256" key="2">
    <source>
        <dbReference type="ARBA" id="ARBA00023015"/>
    </source>
</evidence>
<keyword evidence="8" id="KW-1185">Reference proteome</keyword>
<dbReference type="PANTHER" id="PTHR43133">
    <property type="entry name" value="RNA POLYMERASE ECF-TYPE SIGMA FACTO"/>
    <property type="match status" value="1"/>
</dbReference>
<evidence type="ECO:0000256" key="4">
    <source>
        <dbReference type="ARBA" id="ARBA00023163"/>
    </source>
</evidence>
<evidence type="ECO:0000256" key="1">
    <source>
        <dbReference type="ARBA" id="ARBA00010641"/>
    </source>
</evidence>
<feature type="domain" description="RNA polymerase sigma-70 region 2" evidence="5">
    <location>
        <begin position="9"/>
        <end position="43"/>
    </location>
</feature>
<dbReference type="NCBIfam" id="TIGR02937">
    <property type="entry name" value="sigma70-ECF"/>
    <property type="match status" value="1"/>
</dbReference>
<dbReference type="InterPro" id="IPR036388">
    <property type="entry name" value="WH-like_DNA-bd_sf"/>
</dbReference>
<dbReference type="Pfam" id="PF04542">
    <property type="entry name" value="Sigma70_r2"/>
    <property type="match status" value="1"/>
</dbReference>
<keyword evidence="2" id="KW-0805">Transcription regulation</keyword>
<dbReference type="SUPFAM" id="SSF88659">
    <property type="entry name" value="Sigma3 and sigma4 domains of RNA polymerase sigma factors"/>
    <property type="match status" value="1"/>
</dbReference>
<gene>
    <name evidence="7" type="ORF">ACFPFW_03840</name>
</gene>
<reference evidence="8" key="1">
    <citation type="journal article" date="2019" name="Int. J. Syst. Evol. Microbiol.">
        <title>The Global Catalogue of Microorganisms (GCM) 10K type strain sequencing project: providing services to taxonomists for standard genome sequencing and annotation.</title>
        <authorList>
            <consortium name="The Broad Institute Genomics Platform"/>
            <consortium name="The Broad Institute Genome Sequencing Center for Infectious Disease"/>
            <person name="Wu L."/>
            <person name="Ma J."/>
        </authorList>
    </citation>
    <scope>NUCLEOTIDE SEQUENCE [LARGE SCALE GENOMIC DNA]</scope>
    <source>
        <strain evidence="8">CGMCC 1.16444</strain>
    </source>
</reference>
<organism evidence="7 8">
    <name type="scientific">Flaviflagellibacter deserti</name>
    <dbReference type="NCBI Taxonomy" id="2267266"/>
    <lineage>
        <taxon>Bacteria</taxon>
        <taxon>Pseudomonadati</taxon>
        <taxon>Pseudomonadota</taxon>
        <taxon>Alphaproteobacteria</taxon>
        <taxon>Hyphomicrobiales</taxon>
        <taxon>Flaviflagellibacter</taxon>
    </lineage>
</organism>
<comment type="similarity">
    <text evidence="1">Belongs to the sigma-70 factor family. ECF subfamily.</text>
</comment>
<name>A0ABV9YWI2_9HYPH</name>
<dbReference type="RefSeq" id="WP_114957535.1">
    <property type="nucleotide sequence ID" value="NZ_JBHSJF010000003.1"/>
</dbReference>
<dbReference type="SUPFAM" id="SSF88946">
    <property type="entry name" value="Sigma2 domain of RNA polymerase sigma factors"/>
    <property type="match status" value="1"/>
</dbReference>
<dbReference type="InterPro" id="IPR039425">
    <property type="entry name" value="RNA_pol_sigma-70-like"/>
</dbReference>
<evidence type="ECO:0000256" key="3">
    <source>
        <dbReference type="ARBA" id="ARBA00023082"/>
    </source>
</evidence>
<dbReference type="InterPro" id="IPR013325">
    <property type="entry name" value="RNA_pol_sigma_r2"/>
</dbReference>
<dbReference type="Pfam" id="PF08281">
    <property type="entry name" value="Sigma70_r4_2"/>
    <property type="match status" value="1"/>
</dbReference>
<dbReference type="EMBL" id="JBHSJF010000003">
    <property type="protein sequence ID" value="MFC5067145.1"/>
    <property type="molecule type" value="Genomic_DNA"/>
</dbReference>
<accession>A0ABV9YWI2</accession>
<keyword evidence="3" id="KW-0731">Sigma factor</keyword>
<evidence type="ECO:0000313" key="8">
    <source>
        <dbReference type="Proteomes" id="UP001595796"/>
    </source>
</evidence>
<dbReference type="PANTHER" id="PTHR43133:SF63">
    <property type="entry name" value="RNA POLYMERASE SIGMA FACTOR FECI-RELATED"/>
    <property type="match status" value="1"/>
</dbReference>
<feature type="domain" description="RNA polymerase sigma factor 70 region 4 type 2" evidence="6">
    <location>
        <begin position="107"/>
        <end position="148"/>
    </location>
</feature>
<sequence>MPTTELLRLYTTEQSRLRRLVQRITGSSESAEDIVHDAFLKLSGRDIGAADLGLFVRTAQNLARDTKRAERVRYTYAAHTAEEQIAAPTVAPDQAMASRQELNGLFDALKSLPQRTQRIFLMSKLDEMTHPQIAAELGVSVSTVEKEMISALQFCRAWKKRRDLF</sequence>